<dbReference type="RefSeq" id="WP_097000397.1">
    <property type="nucleotide sequence ID" value="NZ_OBEI01000004.1"/>
</dbReference>
<reference evidence="2" key="1">
    <citation type="submission" date="2017-09" db="EMBL/GenBank/DDBJ databases">
        <authorList>
            <person name="Varghese N."/>
            <person name="Submissions S."/>
        </authorList>
    </citation>
    <scope>NUCLEOTIDE SEQUENCE [LARGE SCALE GENOMIC DNA]</scope>
    <source>
        <strain evidence="2">DSM 15103</strain>
    </source>
</reference>
<accession>A0A285NFF1</accession>
<evidence type="ECO:0000313" key="2">
    <source>
        <dbReference type="Proteomes" id="UP000219036"/>
    </source>
</evidence>
<dbReference type="Proteomes" id="UP000219036">
    <property type="component" value="Unassembled WGS sequence"/>
</dbReference>
<proteinExistence type="predicted"/>
<dbReference type="SUPFAM" id="SSF69279">
    <property type="entry name" value="Phage tail proteins"/>
    <property type="match status" value="1"/>
</dbReference>
<sequence length="237" mass="28488">MIYKPNFRLIIGNEEETENLLEFKVYLSARFHTQHCQLKVSKIKAQLDDKVELYLGYERLYPVFKGYITDISDKEITYIKAKDEYIKLINEKTTKSFNRTTPKEIIEAIIKYPKLLTDRSFIQKHHFPIWNESIDTALRRIQRTWKLTDFVWFFDVDGIFHFHEFKKLKDYLEINGDLIKRFFPLKDHSELVLTKPIFDIYPLYGIKVLQKEFIIESVLHTYKNKKLSTTLYLSNLS</sequence>
<dbReference type="AlphaFoldDB" id="A0A285NFF1"/>
<dbReference type="EMBL" id="OBEI01000004">
    <property type="protein sequence ID" value="SNZ08232.1"/>
    <property type="molecule type" value="Genomic_DNA"/>
</dbReference>
<protein>
    <submittedName>
        <fullName evidence="1">Uncharacterized protein</fullName>
    </submittedName>
</protein>
<organism evidence="1 2">
    <name type="scientific">Persephonella hydrogeniphila</name>
    <dbReference type="NCBI Taxonomy" id="198703"/>
    <lineage>
        <taxon>Bacteria</taxon>
        <taxon>Pseudomonadati</taxon>
        <taxon>Aquificota</taxon>
        <taxon>Aquificia</taxon>
        <taxon>Aquificales</taxon>
        <taxon>Hydrogenothermaceae</taxon>
        <taxon>Persephonella</taxon>
    </lineage>
</organism>
<keyword evidence="2" id="KW-1185">Reference proteome</keyword>
<dbReference type="OrthoDB" id="9820882at2"/>
<evidence type="ECO:0000313" key="1">
    <source>
        <dbReference type="EMBL" id="SNZ08232.1"/>
    </source>
</evidence>
<gene>
    <name evidence="1" type="ORF">SAMN06265182_1225</name>
</gene>
<name>A0A285NFF1_9AQUI</name>